<dbReference type="EMBL" id="JAWWNJ010000059">
    <property type="protein sequence ID" value="KAK7013575.1"/>
    <property type="molecule type" value="Genomic_DNA"/>
</dbReference>
<sequence length="216" mass="24471">MYQISGRLVSCRTHPTYLSLHVRLPSLIRQAGQCDPTHIRVYGELSALNISLSRKDYKHPSTDTVEVRTLAPFILLEPCRVCNCDVTHPRDGLHRRRTSGMGGGGSQVITAFPQSIPHTQLIGLHSSVVPKEGLALIASFSRLARRPCRWRRCTAVLNSLGSLLVHIHRFHVSYEAKLCEWDGCRKRLGEQQAFTMIKGFPRLILWPKHSDQIWCD</sequence>
<dbReference type="SUPFAM" id="SSF57667">
    <property type="entry name" value="beta-beta-alpha zinc fingers"/>
    <property type="match status" value="1"/>
</dbReference>
<evidence type="ECO:0000313" key="1">
    <source>
        <dbReference type="EMBL" id="KAK7013575.1"/>
    </source>
</evidence>
<protein>
    <recommendedName>
        <fullName evidence="3">C2H2-type domain-containing protein</fullName>
    </recommendedName>
</protein>
<reference evidence="1 2" key="1">
    <citation type="journal article" date="2024" name="J Genomics">
        <title>Draft genome sequencing and assembly of Favolaschia claudopus CIRM-BRFM 2984 isolated from oak limbs.</title>
        <authorList>
            <person name="Navarro D."/>
            <person name="Drula E."/>
            <person name="Chaduli D."/>
            <person name="Cazenave R."/>
            <person name="Ahrendt S."/>
            <person name="Wang J."/>
            <person name="Lipzen A."/>
            <person name="Daum C."/>
            <person name="Barry K."/>
            <person name="Grigoriev I.V."/>
            <person name="Favel A."/>
            <person name="Rosso M.N."/>
            <person name="Martin F."/>
        </authorList>
    </citation>
    <scope>NUCLEOTIDE SEQUENCE [LARGE SCALE GENOMIC DNA]</scope>
    <source>
        <strain evidence="1 2">CIRM-BRFM 2984</strain>
    </source>
</reference>
<gene>
    <name evidence="1" type="ORF">R3P38DRAFT_1459329</name>
</gene>
<proteinExistence type="predicted"/>
<comment type="caution">
    <text evidence="1">The sequence shown here is derived from an EMBL/GenBank/DDBJ whole genome shotgun (WGS) entry which is preliminary data.</text>
</comment>
<dbReference type="Proteomes" id="UP001362999">
    <property type="component" value="Unassembled WGS sequence"/>
</dbReference>
<organism evidence="1 2">
    <name type="scientific">Favolaschia claudopus</name>
    <dbReference type="NCBI Taxonomy" id="2862362"/>
    <lineage>
        <taxon>Eukaryota</taxon>
        <taxon>Fungi</taxon>
        <taxon>Dikarya</taxon>
        <taxon>Basidiomycota</taxon>
        <taxon>Agaricomycotina</taxon>
        <taxon>Agaricomycetes</taxon>
        <taxon>Agaricomycetidae</taxon>
        <taxon>Agaricales</taxon>
        <taxon>Marasmiineae</taxon>
        <taxon>Mycenaceae</taxon>
        <taxon>Favolaschia</taxon>
    </lineage>
</organism>
<dbReference type="AlphaFoldDB" id="A0AAW0ALW7"/>
<keyword evidence="2" id="KW-1185">Reference proteome</keyword>
<accession>A0AAW0ALW7</accession>
<name>A0AAW0ALW7_9AGAR</name>
<evidence type="ECO:0000313" key="2">
    <source>
        <dbReference type="Proteomes" id="UP001362999"/>
    </source>
</evidence>
<evidence type="ECO:0008006" key="3">
    <source>
        <dbReference type="Google" id="ProtNLM"/>
    </source>
</evidence>
<dbReference type="InterPro" id="IPR036236">
    <property type="entry name" value="Znf_C2H2_sf"/>
</dbReference>